<protein>
    <submittedName>
        <fullName evidence="2">Uncharacterized protein</fullName>
    </submittedName>
</protein>
<evidence type="ECO:0000256" key="1">
    <source>
        <dbReference type="SAM" id="MobiDB-lite"/>
    </source>
</evidence>
<evidence type="ECO:0000313" key="2">
    <source>
        <dbReference type="EnsemblMetazoa" id="GAUT006670-PA"/>
    </source>
</evidence>
<evidence type="ECO:0000313" key="3">
    <source>
        <dbReference type="Proteomes" id="UP000078200"/>
    </source>
</evidence>
<dbReference type="VEuPathDB" id="VectorBase:GAUT006670"/>
<proteinExistence type="predicted"/>
<reference evidence="2" key="1">
    <citation type="submission" date="2020-05" db="UniProtKB">
        <authorList>
            <consortium name="EnsemblMetazoa"/>
        </authorList>
    </citation>
    <scope>IDENTIFICATION</scope>
    <source>
        <strain evidence="2">TTRI</strain>
    </source>
</reference>
<keyword evidence="3" id="KW-1185">Reference proteome</keyword>
<feature type="region of interest" description="Disordered" evidence="1">
    <location>
        <begin position="118"/>
        <end position="147"/>
    </location>
</feature>
<sequence length="147" mass="16905">MVARAQELEELQFVSRKQLYKRYSIVWISLIKDFMRSCGDNKDFKSSIEVVIETSSVCSKVQKNKCQTLCYEHFMQAMYCRICQHLLSSVKPMETCNAEAIGQKNEDANYEGSLLSARQTGGGRQTAKHRITGYSRTQIHNDNIKRP</sequence>
<accession>A0A1A9UJB6</accession>
<dbReference type="EnsemblMetazoa" id="GAUT006670-RA">
    <property type="protein sequence ID" value="GAUT006670-PA"/>
    <property type="gene ID" value="GAUT006670"/>
</dbReference>
<name>A0A1A9UJB6_GLOAU</name>
<organism evidence="2 3">
    <name type="scientific">Glossina austeni</name>
    <name type="common">Savannah tsetse fly</name>
    <dbReference type="NCBI Taxonomy" id="7395"/>
    <lineage>
        <taxon>Eukaryota</taxon>
        <taxon>Metazoa</taxon>
        <taxon>Ecdysozoa</taxon>
        <taxon>Arthropoda</taxon>
        <taxon>Hexapoda</taxon>
        <taxon>Insecta</taxon>
        <taxon>Pterygota</taxon>
        <taxon>Neoptera</taxon>
        <taxon>Endopterygota</taxon>
        <taxon>Diptera</taxon>
        <taxon>Brachycera</taxon>
        <taxon>Muscomorpha</taxon>
        <taxon>Hippoboscoidea</taxon>
        <taxon>Glossinidae</taxon>
        <taxon>Glossina</taxon>
    </lineage>
</organism>
<dbReference type="AlphaFoldDB" id="A0A1A9UJB6"/>
<dbReference type="Proteomes" id="UP000078200">
    <property type="component" value="Unassembled WGS sequence"/>
</dbReference>